<accession>Q0G292</accession>
<name>Q0G292_9HYPH</name>
<dbReference type="GO" id="GO:0015888">
    <property type="term" value="P:thiamine transport"/>
    <property type="evidence" value="ECO:0007669"/>
    <property type="project" value="InterPro"/>
</dbReference>
<dbReference type="NCBIfam" id="TIGR01254">
    <property type="entry name" value="sfuA"/>
    <property type="match status" value="1"/>
</dbReference>
<dbReference type="NCBIfam" id="TIGR01276">
    <property type="entry name" value="thiB"/>
    <property type="match status" value="1"/>
</dbReference>
<dbReference type="PANTHER" id="PTHR30006">
    <property type="entry name" value="THIAMINE-BINDING PERIPLASMIC PROTEIN-RELATED"/>
    <property type="match status" value="1"/>
</dbReference>
<gene>
    <name evidence="6" type="ORF">FP2506_01025</name>
</gene>
<evidence type="ECO:0000256" key="3">
    <source>
        <dbReference type="ARBA" id="ARBA00022448"/>
    </source>
</evidence>
<dbReference type="AlphaFoldDB" id="Q0G292"/>
<dbReference type="Proteomes" id="UP000004310">
    <property type="component" value="Unassembled WGS sequence"/>
</dbReference>
<comment type="subcellular location">
    <subcellularLocation>
        <location evidence="1">Periplasm</location>
    </subcellularLocation>
</comment>
<keyword evidence="5" id="KW-0574">Periplasm</keyword>
<dbReference type="SUPFAM" id="SSF53850">
    <property type="entry name" value="Periplasmic binding protein-like II"/>
    <property type="match status" value="1"/>
</dbReference>
<dbReference type="HOGENOM" id="CLU_026974_6_0_5"/>
<protein>
    <submittedName>
        <fullName evidence="6">ABC transporter, substrate binding protein (Thiamine)</fullName>
    </submittedName>
</protein>
<dbReference type="Gene3D" id="3.40.190.10">
    <property type="entry name" value="Periplasmic binding protein-like II"/>
    <property type="match status" value="2"/>
</dbReference>
<organism evidence="6 7">
    <name type="scientific">Fulvimarina pelagi HTCC2506</name>
    <dbReference type="NCBI Taxonomy" id="314231"/>
    <lineage>
        <taxon>Bacteria</taxon>
        <taxon>Pseudomonadati</taxon>
        <taxon>Pseudomonadota</taxon>
        <taxon>Alphaproteobacteria</taxon>
        <taxon>Hyphomicrobiales</taxon>
        <taxon>Aurantimonadaceae</taxon>
        <taxon>Fulvimarina</taxon>
    </lineage>
</organism>
<dbReference type="GO" id="GO:0030976">
    <property type="term" value="F:thiamine pyrophosphate binding"/>
    <property type="evidence" value="ECO:0007669"/>
    <property type="project" value="TreeGrafter"/>
</dbReference>
<evidence type="ECO:0000256" key="2">
    <source>
        <dbReference type="ARBA" id="ARBA00008520"/>
    </source>
</evidence>
<dbReference type="Pfam" id="PF13343">
    <property type="entry name" value="SBP_bac_6"/>
    <property type="match status" value="1"/>
</dbReference>
<dbReference type="STRING" id="217511.GCA_001463845_02143"/>
<dbReference type="InterPro" id="IPR005967">
    <property type="entry name" value="ThiB"/>
</dbReference>
<dbReference type="GO" id="GO:0030975">
    <property type="term" value="F:thiamine binding"/>
    <property type="evidence" value="ECO:0007669"/>
    <property type="project" value="InterPro"/>
</dbReference>
<comment type="similarity">
    <text evidence="2">Belongs to the bacterial solute-binding protein 1 family.</text>
</comment>
<proteinExistence type="inferred from homology"/>
<dbReference type="PANTHER" id="PTHR30006:SF3">
    <property type="entry name" value="THIAMINE-BINDING PERIPLASMIC PROTEIN"/>
    <property type="match status" value="1"/>
</dbReference>
<dbReference type="InterPro" id="IPR005948">
    <property type="entry name" value="ThiB-like"/>
</dbReference>
<evidence type="ECO:0000256" key="4">
    <source>
        <dbReference type="ARBA" id="ARBA00022729"/>
    </source>
</evidence>
<dbReference type="GO" id="GO:0030288">
    <property type="term" value="C:outer membrane-bounded periplasmic space"/>
    <property type="evidence" value="ECO:0007669"/>
    <property type="project" value="InterPro"/>
</dbReference>
<evidence type="ECO:0000256" key="1">
    <source>
        <dbReference type="ARBA" id="ARBA00004418"/>
    </source>
</evidence>
<dbReference type="CDD" id="cd13545">
    <property type="entry name" value="PBP2_TbpA"/>
    <property type="match status" value="1"/>
</dbReference>
<comment type="caution">
    <text evidence="6">The sequence shown here is derived from an EMBL/GenBank/DDBJ whole genome shotgun (WGS) entry which is preliminary data.</text>
</comment>
<dbReference type="eggNOG" id="COG4143">
    <property type="taxonomic scope" value="Bacteria"/>
</dbReference>
<sequence length="357" mass="39073">MARQLPFETISREATVAYSNFSFNLAGLVAVAAAAGYASSARAQDGEKPVLTIYTYESFVPEWGPGPKIEAAFEAKCECDLQFEGLADGVAILNRLKLEGASSPADAVIGLTTDLVPEAKATGLFASSETDLSPLALPVDYNDDTFVPFDYSYLAVMVDTEEAGDWPKSLNALVTGDSEQKIAIEDPRTSTPGLGFLLWMKAVYGEDAKAKWEELSDRILTVTPGWSEAYGLFTSGEVPLVVSYSTSPAYHMIEEETERYTAAEFSEGLYLQIEVAGMLEGTDTPELARKFLDFILTEDFQSVIPTGNWAYPVIDGVDLPEAFDKLIEVENPLYIDPETVAENRQAWTQEWLEALGR</sequence>
<keyword evidence="3" id="KW-0813">Transport</keyword>
<evidence type="ECO:0000256" key="5">
    <source>
        <dbReference type="ARBA" id="ARBA00022764"/>
    </source>
</evidence>
<reference evidence="6 7" key="1">
    <citation type="journal article" date="2010" name="J. Bacteriol.">
        <title>Genome sequence of Fulvimarina pelagi HTCC2506T, a Mn(II)-oxidizing alphaproteobacterium possessing an aerobic anoxygenic photosynthetic gene cluster and Xanthorhodopsin.</title>
        <authorList>
            <person name="Kang I."/>
            <person name="Oh H.M."/>
            <person name="Lim S.I."/>
            <person name="Ferriera S."/>
            <person name="Giovannoni S.J."/>
            <person name="Cho J.C."/>
        </authorList>
    </citation>
    <scope>NUCLEOTIDE SEQUENCE [LARGE SCALE GENOMIC DNA]</scope>
    <source>
        <strain evidence="6 7">HTCC2506</strain>
    </source>
</reference>
<evidence type="ECO:0000313" key="7">
    <source>
        <dbReference type="Proteomes" id="UP000004310"/>
    </source>
</evidence>
<keyword evidence="7" id="KW-1185">Reference proteome</keyword>
<dbReference type="EMBL" id="AATP01000003">
    <property type="protein sequence ID" value="EAU41306.1"/>
    <property type="molecule type" value="Genomic_DNA"/>
</dbReference>
<keyword evidence="4" id="KW-0732">Signal</keyword>
<evidence type="ECO:0000313" key="6">
    <source>
        <dbReference type="EMBL" id="EAU41306.1"/>
    </source>
</evidence>